<dbReference type="InterPro" id="IPR000719">
    <property type="entry name" value="Prot_kinase_dom"/>
</dbReference>
<accession>A0A495XRA3</accession>
<dbReference type="InterPro" id="IPR011009">
    <property type="entry name" value="Kinase-like_dom_sf"/>
</dbReference>
<keyword evidence="2 9" id="KW-0723">Serine/threonine-protein kinase</keyword>
<feature type="domain" description="Protein kinase" evidence="8">
    <location>
        <begin position="13"/>
        <end position="258"/>
    </location>
</feature>
<evidence type="ECO:0000256" key="5">
    <source>
        <dbReference type="ARBA" id="ARBA00022777"/>
    </source>
</evidence>
<name>A0A495XRA3_9MICO</name>
<proteinExistence type="predicted"/>
<dbReference type="PROSITE" id="PS50011">
    <property type="entry name" value="PROTEIN_KINASE_DOM"/>
    <property type="match status" value="1"/>
</dbReference>
<evidence type="ECO:0000256" key="7">
    <source>
        <dbReference type="SAM" id="MobiDB-lite"/>
    </source>
</evidence>
<evidence type="ECO:0000259" key="8">
    <source>
        <dbReference type="PROSITE" id="PS50011"/>
    </source>
</evidence>
<keyword evidence="6" id="KW-0067">ATP-binding</keyword>
<dbReference type="InterPro" id="IPR008271">
    <property type="entry name" value="Ser/Thr_kinase_AS"/>
</dbReference>
<dbReference type="EMBL" id="RBXT01000001">
    <property type="protein sequence ID" value="RKT77081.1"/>
    <property type="molecule type" value="Genomic_DNA"/>
</dbReference>
<organism evidence="9 10">
    <name type="scientific">Terracoccus luteus</name>
    <dbReference type="NCBI Taxonomy" id="53356"/>
    <lineage>
        <taxon>Bacteria</taxon>
        <taxon>Bacillati</taxon>
        <taxon>Actinomycetota</taxon>
        <taxon>Actinomycetes</taxon>
        <taxon>Micrococcales</taxon>
        <taxon>Intrasporangiaceae</taxon>
        <taxon>Terracoccus</taxon>
    </lineage>
</organism>
<dbReference type="EC" id="2.7.11.1" evidence="1"/>
<evidence type="ECO:0000313" key="10">
    <source>
        <dbReference type="Proteomes" id="UP000278440"/>
    </source>
</evidence>
<sequence length="475" mass="47891">MPGGGNDVVAGRYELVDPLASGGSGTVWRAWDHARGGWCAAKVMRQRHAGELLRLVREQAVRLQHPHVASPYAWAAEDGTVLIASELVDGGSLQTLVGDYGPLDEPTVTVLLEQVLDGLAALHRSGLVHRDVKPANVLLRATGDGPPHALLTDFGLTIGLEDARLTHTGTVIGTPGYLPPEVTSGRRPPHPRQDVYAAGRLALALALGAEALDHDGGDGSGRGAAALQHPGLRAAVAAMTEADPDRRPSDAVAAAALLDGLPRSTAPRTRQGDPVTVFDQLPPAEPPVGAEVRVDVAGPATSVQAAAPPDRTEPQRLPGTRELPVTATAATAATVGTGPMLPAAPAPGSTTRRRLLAGAAVAVLVGAVAVAVAVTRGDGSRVPSDLPTSSSPTSAPPTSSGPSSGPSTTPSTTAPTVGTSAPVTSGAATVPTSAGGPASGDVCGWQQEGDRAATTGGQLVCRLVGQRYVWGPVGG</sequence>
<dbReference type="PANTHER" id="PTHR43289:SF6">
    <property type="entry name" value="SERINE_THREONINE-PROTEIN KINASE NEKL-3"/>
    <property type="match status" value="1"/>
</dbReference>
<dbReference type="Pfam" id="PF00069">
    <property type="entry name" value="Pkinase"/>
    <property type="match status" value="1"/>
</dbReference>
<evidence type="ECO:0000256" key="2">
    <source>
        <dbReference type="ARBA" id="ARBA00022527"/>
    </source>
</evidence>
<keyword evidence="3" id="KW-0808">Transferase</keyword>
<evidence type="ECO:0000256" key="3">
    <source>
        <dbReference type="ARBA" id="ARBA00022679"/>
    </source>
</evidence>
<comment type="caution">
    <text evidence="9">The sequence shown here is derived from an EMBL/GenBank/DDBJ whole genome shotgun (WGS) entry which is preliminary data.</text>
</comment>
<keyword evidence="5 9" id="KW-0418">Kinase</keyword>
<dbReference type="Gene3D" id="1.10.510.10">
    <property type="entry name" value="Transferase(Phosphotransferase) domain 1"/>
    <property type="match status" value="1"/>
</dbReference>
<dbReference type="PROSITE" id="PS00108">
    <property type="entry name" value="PROTEIN_KINASE_ST"/>
    <property type="match status" value="1"/>
</dbReference>
<evidence type="ECO:0000256" key="6">
    <source>
        <dbReference type="ARBA" id="ARBA00022840"/>
    </source>
</evidence>
<gene>
    <name evidence="9" type="ORF">DFJ68_0494</name>
</gene>
<dbReference type="SUPFAM" id="SSF56112">
    <property type="entry name" value="Protein kinase-like (PK-like)"/>
    <property type="match status" value="1"/>
</dbReference>
<evidence type="ECO:0000256" key="1">
    <source>
        <dbReference type="ARBA" id="ARBA00012513"/>
    </source>
</evidence>
<feature type="region of interest" description="Disordered" evidence="7">
    <location>
        <begin position="300"/>
        <end position="320"/>
    </location>
</feature>
<dbReference type="GO" id="GO:0005524">
    <property type="term" value="F:ATP binding"/>
    <property type="evidence" value="ECO:0007669"/>
    <property type="project" value="UniProtKB-KW"/>
</dbReference>
<dbReference type="GO" id="GO:0004674">
    <property type="term" value="F:protein serine/threonine kinase activity"/>
    <property type="evidence" value="ECO:0007669"/>
    <property type="project" value="UniProtKB-KW"/>
</dbReference>
<evidence type="ECO:0000313" key="9">
    <source>
        <dbReference type="EMBL" id="RKT77081.1"/>
    </source>
</evidence>
<dbReference type="Gene3D" id="3.30.200.20">
    <property type="entry name" value="Phosphorylase Kinase, domain 1"/>
    <property type="match status" value="1"/>
</dbReference>
<dbReference type="PANTHER" id="PTHR43289">
    <property type="entry name" value="MITOGEN-ACTIVATED PROTEIN KINASE KINASE KINASE 20-RELATED"/>
    <property type="match status" value="1"/>
</dbReference>
<reference evidence="9 10" key="1">
    <citation type="submission" date="2018-10" db="EMBL/GenBank/DDBJ databases">
        <title>Sequencing the genomes of 1000 actinobacteria strains.</title>
        <authorList>
            <person name="Klenk H.-P."/>
        </authorList>
    </citation>
    <scope>NUCLEOTIDE SEQUENCE [LARGE SCALE GENOMIC DNA]</scope>
    <source>
        <strain evidence="9 10">DSM 44267</strain>
    </source>
</reference>
<feature type="region of interest" description="Disordered" evidence="7">
    <location>
        <begin position="377"/>
        <end position="443"/>
    </location>
</feature>
<dbReference type="RefSeq" id="WP_121030730.1">
    <property type="nucleotide sequence ID" value="NZ_RBXT01000001.1"/>
</dbReference>
<dbReference type="CDD" id="cd14014">
    <property type="entry name" value="STKc_PknB_like"/>
    <property type="match status" value="1"/>
</dbReference>
<dbReference type="OrthoDB" id="9762169at2"/>
<dbReference type="SMART" id="SM00220">
    <property type="entry name" value="S_TKc"/>
    <property type="match status" value="1"/>
</dbReference>
<dbReference type="AlphaFoldDB" id="A0A495XRA3"/>
<evidence type="ECO:0000256" key="4">
    <source>
        <dbReference type="ARBA" id="ARBA00022741"/>
    </source>
</evidence>
<keyword evidence="4" id="KW-0547">Nucleotide-binding</keyword>
<dbReference type="Proteomes" id="UP000278440">
    <property type="component" value="Unassembled WGS sequence"/>
</dbReference>
<feature type="compositionally biased region" description="Low complexity" evidence="7">
    <location>
        <begin position="387"/>
        <end position="424"/>
    </location>
</feature>
<keyword evidence="10" id="KW-1185">Reference proteome</keyword>
<protein>
    <recommendedName>
        <fullName evidence="1">non-specific serine/threonine protein kinase</fullName>
        <ecNumber evidence="1">2.7.11.1</ecNumber>
    </recommendedName>
</protein>